<reference evidence="1" key="2">
    <citation type="submission" date="2023-02" db="EMBL/GenBank/DDBJ databases">
        <authorList>
            <person name="Swenson N.G."/>
            <person name="Wegrzyn J.L."/>
            <person name="Mcevoy S.L."/>
        </authorList>
    </citation>
    <scope>NUCLEOTIDE SEQUENCE</scope>
    <source>
        <strain evidence="1">91603</strain>
        <tissue evidence="1">Leaf</tissue>
    </source>
</reference>
<dbReference type="AlphaFoldDB" id="A0AAD5J8A0"/>
<keyword evidence="2" id="KW-1185">Reference proteome</keyword>
<dbReference type="EMBL" id="JAJSOW010000100">
    <property type="protein sequence ID" value="KAI9187362.1"/>
    <property type="molecule type" value="Genomic_DNA"/>
</dbReference>
<organism evidence="1 2">
    <name type="scientific">Acer negundo</name>
    <name type="common">Box elder</name>
    <dbReference type="NCBI Taxonomy" id="4023"/>
    <lineage>
        <taxon>Eukaryota</taxon>
        <taxon>Viridiplantae</taxon>
        <taxon>Streptophyta</taxon>
        <taxon>Embryophyta</taxon>
        <taxon>Tracheophyta</taxon>
        <taxon>Spermatophyta</taxon>
        <taxon>Magnoliopsida</taxon>
        <taxon>eudicotyledons</taxon>
        <taxon>Gunneridae</taxon>
        <taxon>Pentapetalae</taxon>
        <taxon>rosids</taxon>
        <taxon>malvids</taxon>
        <taxon>Sapindales</taxon>
        <taxon>Sapindaceae</taxon>
        <taxon>Hippocastanoideae</taxon>
        <taxon>Acereae</taxon>
        <taxon>Acer</taxon>
    </lineage>
</organism>
<comment type="caution">
    <text evidence="1">The sequence shown here is derived from an EMBL/GenBank/DDBJ whole genome shotgun (WGS) entry which is preliminary data.</text>
</comment>
<dbReference type="Proteomes" id="UP001064489">
    <property type="component" value="Chromosome 3"/>
</dbReference>
<proteinExistence type="predicted"/>
<accession>A0AAD5J8A0</accession>
<reference evidence="1" key="1">
    <citation type="journal article" date="2022" name="Plant J.">
        <title>Strategies of tolerance reflected in two North American maple genomes.</title>
        <authorList>
            <person name="McEvoy S.L."/>
            <person name="Sezen U.U."/>
            <person name="Trouern-Trend A."/>
            <person name="McMahon S.M."/>
            <person name="Schaberg P.G."/>
            <person name="Yang J."/>
            <person name="Wegrzyn J.L."/>
            <person name="Swenson N.G."/>
        </authorList>
    </citation>
    <scope>NUCLEOTIDE SEQUENCE</scope>
    <source>
        <strain evidence="1">91603</strain>
    </source>
</reference>
<evidence type="ECO:0000313" key="1">
    <source>
        <dbReference type="EMBL" id="KAI9187362.1"/>
    </source>
</evidence>
<name>A0AAD5J8A0_ACENE</name>
<sequence>MREEASLRREVQRHFLISPSYYKYATSDPVKIIAPISSAVVQLYCSHNRPKLETKKATFFISSLYTYSHPSNSSC</sequence>
<gene>
    <name evidence="1" type="ORF">LWI28_027259</name>
</gene>
<evidence type="ECO:0000313" key="2">
    <source>
        <dbReference type="Proteomes" id="UP001064489"/>
    </source>
</evidence>
<protein>
    <submittedName>
        <fullName evidence="1">Uncharacterized protein</fullName>
    </submittedName>
</protein>